<dbReference type="EMBL" id="BJYI01000031">
    <property type="protein sequence ID" value="GEN74232.1"/>
    <property type="molecule type" value="Genomic_DNA"/>
</dbReference>
<accession>A0A511YG98</accession>
<sequence>MTHSPVLNKFSQVLDTAEIPITQRQPNQKMDEIGAALKLLFSFTVEISITGVPKYKIEGVHIL</sequence>
<evidence type="ECO:0000313" key="2">
    <source>
        <dbReference type="Proteomes" id="UP000321150"/>
    </source>
</evidence>
<reference evidence="1 2" key="1">
    <citation type="submission" date="2019-07" db="EMBL/GenBank/DDBJ databases">
        <title>Whole genome shotgun sequence of Chryseobacterium lathyri NBRC 105250.</title>
        <authorList>
            <person name="Hosoyama A."/>
            <person name="Uohara A."/>
            <person name="Ohji S."/>
            <person name="Ichikawa N."/>
        </authorList>
    </citation>
    <scope>NUCLEOTIDE SEQUENCE [LARGE SCALE GENOMIC DNA]</scope>
    <source>
        <strain evidence="1 2">NBRC 105250</strain>
    </source>
</reference>
<evidence type="ECO:0000313" key="1">
    <source>
        <dbReference type="EMBL" id="GEN74232.1"/>
    </source>
</evidence>
<organism evidence="1 2">
    <name type="scientific">Chryseobacterium lathyri</name>
    <dbReference type="NCBI Taxonomy" id="395933"/>
    <lineage>
        <taxon>Bacteria</taxon>
        <taxon>Pseudomonadati</taxon>
        <taxon>Bacteroidota</taxon>
        <taxon>Flavobacteriia</taxon>
        <taxon>Flavobacteriales</taxon>
        <taxon>Weeksellaceae</taxon>
        <taxon>Chryseobacterium group</taxon>
        <taxon>Chryseobacterium</taxon>
    </lineage>
</organism>
<name>A0A511YG98_9FLAO</name>
<comment type="caution">
    <text evidence="1">The sequence shown here is derived from an EMBL/GenBank/DDBJ whole genome shotgun (WGS) entry which is preliminary data.</text>
</comment>
<protein>
    <submittedName>
        <fullName evidence="1">Uncharacterized protein</fullName>
    </submittedName>
</protein>
<proteinExistence type="predicted"/>
<gene>
    <name evidence="1" type="ORF">CLA01_43040</name>
</gene>
<dbReference type="AlphaFoldDB" id="A0A511YG98"/>
<dbReference type="Proteomes" id="UP000321150">
    <property type="component" value="Unassembled WGS sequence"/>
</dbReference>